<keyword evidence="2" id="KW-1185">Reference proteome</keyword>
<organism evidence="1 2">
    <name type="scientific">Lucilia cuprina</name>
    <name type="common">Green bottle fly</name>
    <name type="synonym">Australian sheep blowfly</name>
    <dbReference type="NCBI Taxonomy" id="7375"/>
    <lineage>
        <taxon>Eukaryota</taxon>
        <taxon>Metazoa</taxon>
        <taxon>Ecdysozoa</taxon>
        <taxon>Arthropoda</taxon>
        <taxon>Hexapoda</taxon>
        <taxon>Insecta</taxon>
        <taxon>Pterygota</taxon>
        <taxon>Neoptera</taxon>
        <taxon>Endopterygota</taxon>
        <taxon>Diptera</taxon>
        <taxon>Brachycera</taxon>
        <taxon>Muscomorpha</taxon>
        <taxon>Oestroidea</taxon>
        <taxon>Calliphoridae</taxon>
        <taxon>Luciliinae</taxon>
        <taxon>Lucilia</taxon>
    </lineage>
</organism>
<dbReference type="EMBL" id="JRES01000027">
    <property type="protein sequence ID" value="KNC34831.1"/>
    <property type="molecule type" value="Genomic_DNA"/>
</dbReference>
<evidence type="ECO:0000313" key="1">
    <source>
        <dbReference type="EMBL" id="KNC34831.1"/>
    </source>
</evidence>
<name>A0A0L0CRG3_LUCCU</name>
<protein>
    <recommendedName>
        <fullName evidence="3">BESS domain-containing protein</fullName>
    </recommendedName>
</protein>
<evidence type="ECO:0008006" key="3">
    <source>
        <dbReference type="Google" id="ProtNLM"/>
    </source>
</evidence>
<evidence type="ECO:0000313" key="2">
    <source>
        <dbReference type="Proteomes" id="UP000037069"/>
    </source>
</evidence>
<dbReference type="OrthoDB" id="8002782at2759"/>
<comment type="caution">
    <text evidence="1">The sequence shown here is derived from an EMBL/GenBank/DDBJ whole genome shotgun (WGS) entry which is preliminary data.</text>
</comment>
<dbReference type="AlphaFoldDB" id="A0A0L0CRG3"/>
<proteinExistence type="predicted"/>
<dbReference type="Proteomes" id="UP000037069">
    <property type="component" value="Unassembled WGS sequence"/>
</dbReference>
<reference evidence="1 2" key="1">
    <citation type="journal article" date="2015" name="Nat. Commun.">
        <title>Lucilia cuprina genome unlocks parasitic fly biology to underpin future interventions.</title>
        <authorList>
            <person name="Anstead C.A."/>
            <person name="Korhonen P.K."/>
            <person name="Young N.D."/>
            <person name="Hall R.S."/>
            <person name="Jex A.R."/>
            <person name="Murali S.C."/>
            <person name="Hughes D.S."/>
            <person name="Lee S.F."/>
            <person name="Perry T."/>
            <person name="Stroehlein A.J."/>
            <person name="Ansell B.R."/>
            <person name="Breugelmans B."/>
            <person name="Hofmann A."/>
            <person name="Qu J."/>
            <person name="Dugan S."/>
            <person name="Lee S.L."/>
            <person name="Chao H."/>
            <person name="Dinh H."/>
            <person name="Han Y."/>
            <person name="Doddapaneni H.V."/>
            <person name="Worley K.C."/>
            <person name="Muzny D.M."/>
            <person name="Ioannidis P."/>
            <person name="Waterhouse R.M."/>
            <person name="Zdobnov E.M."/>
            <person name="James P.J."/>
            <person name="Bagnall N.H."/>
            <person name="Kotze A.C."/>
            <person name="Gibbs R.A."/>
            <person name="Richards S."/>
            <person name="Batterham P."/>
            <person name="Gasser R.B."/>
        </authorList>
    </citation>
    <scope>NUCLEOTIDE SEQUENCE [LARGE SCALE GENOMIC DNA]</scope>
    <source>
        <strain evidence="1 2">LS</strain>
        <tissue evidence="1">Full body</tissue>
    </source>
</reference>
<gene>
    <name evidence="1" type="ORF">FF38_06758</name>
</gene>
<sequence length="506" mass="56319">MENIISRAKSTSMKMVGGMFAGFSDKDNLPFLVKPGCCCNSSTVADSSFLGKKTFGCYSCHRVDNLWPSMTRVVPERRSNCRVNEPGNHDYCSKLPSEMNLNYDTFIKQEVFNTDDELLNSSLNPNLNIPVKNEPITDEPLLPLTSIKNEPLTQETLIEEAITIKTENHIQNHTTIPGDSFIIYELETPAANTTLPLLPTHSLQNEQQFVQSIPVQINPQISALTLTQTKQQVAVNTTTINPILTLNSCISIQKPETNKTTPAKASAVTVSTSAPPVLLNAQLRKRHKVVLPVNPIDKRTRYNIEGSKTKQLNKTPSSDATKSTKILNNCRSLNAGNKKIINHLIKHKQLNQNKEKETSSTIPGYISKQQETIPIIQQISSTPTPLPALEQITTTANIQTEIKQEVLSSSPPHLINPSKVENSLTLRKETKDAPLLPELRVKCLCSLTAGSSDNSNNNLELKDFFQKMFEETRKLNKTQQRKVKMSLLQAISESEELMEQGKCCGF</sequence>
<accession>A0A0L0CRG3</accession>